<dbReference type="Proteomes" id="UP001243195">
    <property type="component" value="Unassembled WGS sequence"/>
</dbReference>
<feature type="transmembrane region" description="Helical" evidence="9">
    <location>
        <begin position="250"/>
        <end position="268"/>
    </location>
</feature>
<feature type="transmembrane region" description="Helical" evidence="9">
    <location>
        <begin position="315"/>
        <end position="332"/>
    </location>
</feature>
<dbReference type="PANTHER" id="PTHR43528:SF5">
    <property type="entry name" value="PROLINE_BETAINE TRANSPORTER"/>
    <property type="match status" value="1"/>
</dbReference>
<feature type="transmembrane region" description="Helical" evidence="9">
    <location>
        <begin position="161"/>
        <end position="184"/>
    </location>
</feature>
<dbReference type="FunFam" id="1.20.1250.20:FF:000001">
    <property type="entry name" value="Dicarboxylate MFS transporter"/>
    <property type="match status" value="1"/>
</dbReference>
<feature type="transmembrane region" description="Helical" evidence="9">
    <location>
        <begin position="120"/>
        <end position="140"/>
    </location>
</feature>
<evidence type="ECO:0000256" key="9">
    <source>
        <dbReference type="SAM" id="Phobius"/>
    </source>
</evidence>
<dbReference type="Pfam" id="PF07690">
    <property type="entry name" value="MFS_1"/>
    <property type="match status" value="1"/>
</dbReference>
<feature type="transmembrane region" description="Helical" evidence="9">
    <location>
        <begin position="344"/>
        <end position="365"/>
    </location>
</feature>
<dbReference type="SUPFAM" id="SSF103473">
    <property type="entry name" value="MFS general substrate transporter"/>
    <property type="match status" value="1"/>
</dbReference>
<evidence type="ECO:0000313" key="11">
    <source>
        <dbReference type="EMBL" id="MDQ9070238.1"/>
    </source>
</evidence>
<accession>A0AAW8JDJ6</accession>
<evidence type="ECO:0000313" key="12">
    <source>
        <dbReference type="Proteomes" id="UP001243195"/>
    </source>
</evidence>
<keyword evidence="5 9" id="KW-0812">Transmembrane</keyword>
<feature type="transmembrane region" description="Helical" evidence="9">
    <location>
        <begin position="377"/>
        <end position="398"/>
    </location>
</feature>
<feature type="domain" description="Major facilitator superfamily (MFS) profile" evidence="10">
    <location>
        <begin position="24"/>
        <end position="433"/>
    </location>
</feature>
<dbReference type="GO" id="GO:0015293">
    <property type="term" value="F:symporter activity"/>
    <property type="evidence" value="ECO:0007669"/>
    <property type="project" value="UniProtKB-KW"/>
</dbReference>
<dbReference type="InterPro" id="IPR051084">
    <property type="entry name" value="H+-coupled_symporters"/>
</dbReference>
<feature type="transmembrane region" description="Helical" evidence="9">
    <location>
        <begin position="288"/>
        <end position="308"/>
    </location>
</feature>
<evidence type="ECO:0000256" key="4">
    <source>
        <dbReference type="ARBA" id="ARBA00022475"/>
    </source>
</evidence>
<evidence type="ECO:0000259" key="10">
    <source>
        <dbReference type="PROSITE" id="PS50850"/>
    </source>
</evidence>
<feature type="transmembrane region" description="Helical" evidence="9">
    <location>
        <begin position="63"/>
        <end position="83"/>
    </location>
</feature>
<dbReference type="InterPro" id="IPR020846">
    <property type="entry name" value="MFS_dom"/>
</dbReference>
<evidence type="ECO:0000256" key="7">
    <source>
        <dbReference type="ARBA" id="ARBA00022989"/>
    </source>
</evidence>
<dbReference type="RefSeq" id="WP_308955893.1">
    <property type="nucleotide sequence ID" value="NZ_JAVICY010000009.1"/>
</dbReference>
<evidence type="ECO:0000256" key="8">
    <source>
        <dbReference type="ARBA" id="ARBA00023136"/>
    </source>
</evidence>
<feature type="transmembrane region" description="Helical" evidence="9">
    <location>
        <begin position="196"/>
        <end position="215"/>
    </location>
</feature>
<dbReference type="Gene3D" id="1.20.1250.20">
    <property type="entry name" value="MFS general substrate transporter like domains"/>
    <property type="match status" value="2"/>
</dbReference>
<dbReference type="PROSITE" id="PS00217">
    <property type="entry name" value="SUGAR_TRANSPORT_2"/>
    <property type="match status" value="1"/>
</dbReference>
<feature type="transmembrane region" description="Helical" evidence="9">
    <location>
        <begin position="95"/>
        <end position="114"/>
    </location>
</feature>
<dbReference type="InterPro" id="IPR011701">
    <property type="entry name" value="MFS"/>
</dbReference>
<keyword evidence="7 9" id="KW-1133">Transmembrane helix</keyword>
<dbReference type="PROSITE" id="PS50850">
    <property type="entry name" value="MFS"/>
    <property type="match status" value="1"/>
</dbReference>
<feature type="transmembrane region" description="Helical" evidence="9">
    <location>
        <begin position="410"/>
        <end position="428"/>
    </location>
</feature>
<comment type="similarity">
    <text evidence="2">Belongs to the major facilitator superfamily. Metabolite:H+ Symporter (MHS) family (TC 2.A.1.6) family.</text>
</comment>
<gene>
    <name evidence="11" type="ORF">RFH51_01985</name>
</gene>
<dbReference type="InterPro" id="IPR005829">
    <property type="entry name" value="Sugar_transporter_CS"/>
</dbReference>
<keyword evidence="4" id="KW-1003">Cell membrane</keyword>
<protein>
    <submittedName>
        <fullName evidence="11">MFS transporter</fullName>
    </submittedName>
</protein>
<dbReference type="PANTHER" id="PTHR43528">
    <property type="entry name" value="ALPHA-KETOGLUTARATE PERMEASE"/>
    <property type="match status" value="1"/>
</dbReference>
<dbReference type="InterPro" id="IPR036259">
    <property type="entry name" value="MFS_trans_sf"/>
</dbReference>
<evidence type="ECO:0000256" key="3">
    <source>
        <dbReference type="ARBA" id="ARBA00022448"/>
    </source>
</evidence>
<organism evidence="11 12">
    <name type="scientific">Acinetobacter gerneri</name>
    <dbReference type="NCBI Taxonomy" id="202952"/>
    <lineage>
        <taxon>Bacteria</taxon>
        <taxon>Pseudomonadati</taxon>
        <taxon>Pseudomonadota</taxon>
        <taxon>Gammaproteobacteria</taxon>
        <taxon>Moraxellales</taxon>
        <taxon>Moraxellaceae</taxon>
        <taxon>Acinetobacter</taxon>
    </lineage>
</organism>
<sequence>MGSQQQSPSSIPNAHLTFGQRIKSIVGGSAGNLVEYYDWYVYSAFTLYFAPIFFPQSNSTIQLLQAAVIFALGFFMRPLGAWIMGVYSDRKGRKAGLTLSVGMMSVGSLMIALLPTYDSIGITAPIILLVARLLQGLSLGGEYGASATYLSELATPKNRGFYASFQYITLISGQLLALAVLLVLQATLSHDELQQWGWRIPFFIGAALAITVLWLRRNLIETDQSIASQKSGANKKSSAFALFKEYPLEALKVFLLTAGGTLSFYAYTTYTQKFLVNTSGFSKETATEINACAVLFFMLLQPIAGHLSDRFGKKVMIWFFGIGGVLFTYPLFTMLSGTTSAMTAFFLIAAGLLITTGYTSINVIAKSEMFPAHIRSLGVALPYALATSIFGGTTEAIGLLFKNYNFESGFYIYISVMIGISALTYILAKNPSELDKDRV</sequence>
<evidence type="ECO:0000256" key="2">
    <source>
        <dbReference type="ARBA" id="ARBA00008240"/>
    </source>
</evidence>
<dbReference type="EMBL" id="JAVIDA010000002">
    <property type="protein sequence ID" value="MDQ9070238.1"/>
    <property type="molecule type" value="Genomic_DNA"/>
</dbReference>
<evidence type="ECO:0000256" key="6">
    <source>
        <dbReference type="ARBA" id="ARBA00022847"/>
    </source>
</evidence>
<comment type="caution">
    <text evidence="11">The sequence shown here is derived from an EMBL/GenBank/DDBJ whole genome shotgun (WGS) entry which is preliminary data.</text>
</comment>
<evidence type="ECO:0000256" key="1">
    <source>
        <dbReference type="ARBA" id="ARBA00004651"/>
    </source>
</evidence>
<dbReference type="AlphaFoldDB" id="A0AAW8JDJ6"/>
<dbReference type="CDD" id="cd17367">
    <property type="entry name" value="MFS_KgtP"/>
    <property type="match status" value="1"/>
</dbReference>
<reference evidence="11" key="1">
    <citation type="submission" date="2023-08" db="EMBL/GenBank/DDBJ databases">
        <title>Emergence of clinically-relevant ST2 carbapenem-resistant Acinetobacter baumannii strains in hospital sewages in Zhejiang, East of China.</title>
        <authorList>
            <person name="Kaichao C."/>
            <person name="Zhang R."/>
        </authorList>
    </citation>
    <scope>NUCLEOTIDE SEQUENCE</scope>
    <source>
        <strain evidence="11">M-SY-60</strain>
    </source>
</reference>
<proteinExistence type="inferred from homology"/>
<dbReference type="GO" id="GO:0005886">
    <property type="term" value="C:plasma membrane"/>
    <property type="evidence" value="ECO:0007669"/>
    <property type="project" value="UniProtKB-SubCell"/>
</dbReference>
<comment type="subcellular location">
    <subcellularLocation>
        <location evidence="1">Cell membrane</location>
        <topology evidence="1">Multi-pass membrane protein</topology>
    </subcellularLocation>
</comment>
<keyword evidence="8 9" id="KW-0472">Membrane</keyword>
<keyword evidence="6" id="KW-0769">Symport</keyword>
<feature type="transmembrane region" description="Helical" evidence="9">
    <location>
        <begin position="39"/>
        <end position="57"/>
    </location>
</feature>
<name>A0AAW8JDJ6_9GAMM</name>
<keyword evidence="3" id="KW-0813">Transport</keyword>
<evidence type="ECO:0000256" key="5">
    <source>
        <dbReference type="ARBA" id="ARBA00022692"/>
    </source>
</evidence>